<sequence length="192" mass="19649">MHTLVRLGLAGGAVAAGTGAAIALVLGQRPRPVTPTPSAPATESVATDAYSPSNPTPTCPDGSSVFVYGRTDAAAGARYQAVGFRNCGRPETLRLDQLPDMAVTNRDGTLGAPVVTRQLRASVDVKPGETAWFLFKYRGGGSSEEPGQRAATVTFTLPGLGAGVLEGTTDLAPDSPVTLRGWSLDPSDAVNG</sequence>
<accession>A0A4Q2EDT6</accession>
<dbReference type="InterPro" id="IPR025326">
    <property type="entry name" value="DUF4232"/>
</dbReference>
<evidence type="ECO:0000259" key="2">
    <source>
        <dbReference type="Pfam" id="PF14016"/>
    </source>
</evidence>
<organism evidence="3 4">
    <name type="scientific">Propioniciclava flava</name>
    <dbReference type="NCBI Taxonomy" id="2072026"/>
    <lineage>
        <taxon>Bacteria</taxon>
        <taxon>Bacillati</taxon>
        <taxon>Actinomycetota</taxon>
        <taxon>Actinomycetes</taxon>
        <taxon>Propionibacteriales</taxon>
        <taxon>Propionibacteriaceae</taxon>
        <taxon>Propioniciclava</taxon>
    </lineage>
</organism>
<keyword evidence="4" id="KW-1185">Reference proteome</keyword>
<dbReference type="AlphaFoldDB" id="A0A4Q2EDT6"/>
<protein>
    <recommendedName>
        <fullName evidence="2">DUF4232 domain-containing protein</fullName>
    </recommendedName>
</protein>
<gene>
    <name evidence="3" type="ORF">C1706_12700</name>
</gene>
<feature type="compositionally biased region" description="Polar residues" evidence="1">
    <location>
        <begin position="39"/>
        <end position="53"/>
    </location>
</feature>
<dbReference type="RefSeq" id="WP_129459604.1">
    <property type="nucleotide sequence ID" value="NZ_PPCV01000010.1"/>
</dbReference>
<evidence type="ECO:0000313" key="4">
    <source>
        <dbReference type="Proteomes" id="UP000290624"/>
    </source>
</evidence>
<reference evidence="3 4" key="1">
    <citation type="submission" date="2018-01" db="EMBL/GenBank/DDBJ databases">
        <title>Lactibacter flavus gen. nov., sp. nov., a novel bacterium of the family Propionibacteriaceae isolated from raw milk and dairy products.</title>
        <authorList>
            <person name="Wenning M."/>
            <person name="Breitenwieser F."/>
            <person name="Huptas C."/>
            <person name="von Neubeck M."/>
            <person name="Busse H.-J."/>
            <person name="Scherer S."/>
        </authorList>
    </citation>
    <scope>NUCLEOTIDE SEQUENCE [LARGE SCALE GENOMIC DNA]</scope>
    <source>
        <strain evidence="3 4">VG341</strain>
    </source>
</reference>
<proteinExistence type="predicted"/>
<comment type="caution">
    <text evidence="3">The sequence shown here is derived from an EMBL/GenBank/DDBJ whole genome shotgun (WGS) entry which is preliminary data.</text>
</comment>
<feature type="domain" description="DUF4232" evidence="2">
    <location>
        <begin position="70"/>
        <end position="168"/>
    </location>
</feature>
<dbReference type="EMBL" id="PPCV01000010">
    <property type="protein sequence ID" value="RXW31329.1"/>
    <property type="molecule type" value="Genomic_DNA"/>
</dbReference>
<evidence type="ECO:0000313" key="3">
    <source>
        <dbReference type="EMBL" id="RXW31329.1"/>
    </source>
</evidence>
<feature type="region of interest" description="Disordered" evidence="1">
    <location>
        <begin position="30"/>
        <end position="58"/>
    </location>
</feature>
<dbReference type="Pfam" id="PF14016">
    <property type="entry name" value="DUF4232"/>
    <property type="match status" value="1"/>
</dbReference>
<evidence type="ECO:0000256" key="1">
    <source>
        <dbReference type="SAM" id="MobiDB-lite"/>
    </source>
</evidence>
<dbReference type="Proteomes" id="UP000290624">
    <property type="component" value="Unassembled WGS sequence"/>
</dbReference>
<name>A0A4Q2EDT6_9ACTN</name>